<proteinExistence type="predicted"/>
<evidence type="ECO:0000313" key="1">
    <source>
        <dbReference type="EMBL" id="SEA35731.1"/>
    </source>
</evidence>
<gene>
    <name evidence="1" type="ORF">SAMN04488065_2803</name>
</gene>
<accession>A0A1H4AIZ2</accession>
<dbReference type="InterPro" id="IPR036390">
    <property type="entry name" value="WH_DNA-bd_sf"/>
</dbReference>
<dbReference type="Gene3D" id="1.10.10.10">
    <property type="entry name" value="Winged helix-like DNA-binding domain superfamily/Winged helix DNA-binding domain"/>
    <property type="match status" value="1"/>
</dbReference>
<dbReference type="EMBL" id="FNQT01000006">
    <property type="protein sequence ID" value="SEA35731.1"/>
    <property type="molecule type" value="Genomic_DNA"/>
</dbReference>
<dbReference type="AlphaFoldDB" id="A0A1H4AIZ2"/>
<evidence type="ECO:0000313" key="2">
    <source>
        <dbReference type="Proteomes" id="UP000236755"/>
    </source>
</evidence>
<sequence>MGEVSGWGTGMADEILEALLQGSTLFPSIIGENIDHSRRGVNCRLNTLQASGFVDKVDRGKYKNSKKRNAFIEETD</sequence>
<reference evidence="1 2" key="1">
    <citation type="submission" date="2016-10" db="EMBL/GenBank/DDBJ databases">
        <authorList>
            <person name="de Groot N.N."/>
        </authorList>
    </citation>
    <scope>NUCLEOTIDE SEQUENCE [LARGE SCALE GENOMIC DNA]</scope>
    <source>
        <strain evidence="1 2">CGMCC 1.8712</strain>
    </source>
</reference>
<dbReference type="InterPro" id="IPR036388">
    <property type="entry name" value="WH-like_DNA-bd_sf"/>
</dbReference>
<keyword evidence="2" id="KW-1185">Reference proteome</keyword>
<dbReference type="Proteomes" id="UP000236755">
    <property type="component" value="Unassembled WGS sequence"/>
</dbReference>
<name>A0A1H4AIZ2_9EURY</name>
<dbReference type="STRING" id="555874.SAMN04488065_2803"/>
<dbReference type="SUPFAM" id="SSF46785">
    <property type="entry name" value="Winged helix' DNA-binding domain"/>
    <property type="match status" value="1"/>
</dbReference>
<organism evidence="1 2">
    <name type="scientific">Haloplanus vescus</name>
    <dbReference type="NCBI Taxonomy" id="555874"/>
    <lineage>
        <taxon>Archaea</taxon>
        <taxon>Methanobacteriati</taxon>
        <taxon>Methanobacteriota</taxon>
        <taxon>Stenosarchaea group</taxon>
        <taxon>Halobacteria</taxon>
        <taxon>Halobacteriales</taxon>
        <taxon>Haloferacaceae</taxon>
        <taxon>Haloplanus</taxon>
    </lineage>
</organism>
<protein>
    <submittedName>
        <fullName evidence="1">Uncharacterized protein</fullName>
    </submittedName>
</protein>